<organism evidence="2">
    <name type="scientific">Cyanothece sp. (strain PCC 7425 / ATCC 29141)</name>
    <dbReference type="NCBI Taxonomy" id="395961"/>
    <lineage>
        <taxon>Bacteria</taxon>
        <taxon>Bacillati</taxon>
        <taxon>Cyanobacteriota</taxon>
        <taxon>Cyanophyceae</taxon>
        <taxon>Gomontiellales</taxon>
        <taxon>Cyanothecaceae</taxon>
        <taxon>Cyanothece</taxon>
    </lineage>
</organism>
<dbReference type="EMBL" id="CP001346">
    <property type="protein sequence ID" value="ACL47733.1"/>
    <property type="molecule type" value="Genomic_DNA"/>
</dbReference>
<geneLocation type="plasmid" evidence="2">
    <name>pP742502</name>
</geneLocation>
<reference evidence="2" key="1">
    <citation type="submission" date="2009-01" db="EMBL/GenBank/DDBJ databases">
        <title>Complete sequence of plasmid2 Cyanothece sp. PCC 7425.</title>
        <authorList>
            <consortium name="US DOE Joint Genome Institute"/>
            <person name="Lucas S."/>
            <person name="Copeland A."/>
            <person name="Lapidus A."/>
            <person name="Glavina del Rio T."/>
            <person name="Dalin E."/>
            <person name="Tice H."/>
            <person name="Bruce D."/>
            <person name="Goodwin L."/>
            <person name="Pitluck S."/>
            <person name="Sims D."/>
            <person name="Meineke L."/>
            <person name="Brettin T."/>
            <person name="Detter J.C."/>
            <person name="Han C."/>
            <person name="Larimer F."/>
            <person name="Land M."/>
            <person name="Hauser L."/>
            <person name="Kyrpides N."/>
            <person name="Ovchinnikova G."/>
            <person name="Liberton M."/>
            <person name="Stoeckel J."/>
            <person name="Banerjee A."/>
            <person name="Singh A."/>
            <person name="Page L."/>
            <person name="Sato H."/>
            <person name="Zhao L."/>
            <person name="Sherman L."/>
            <person name="Pakrasi H."/>
            <person name="Richardson P."/>
        </authorList>
    </citation>
    <scope>NUCLEOTIDE SEQUENCE</scope>
    <source>
        <strain evidence="2">PCC 7425</strain>
        <plasmid evidence="2">pP742502</plasmid>
    </source>
</reference>
<protein>
    <submittedName>
        <fullName evidence="2">Uncharacterized protein</fullName>
    </submittedName>
</protein>
<evidence type="ECO:0000256" key="1">
    <source>
        <dbReference type="SAM" id="Phobius"/>
    </source>
</evidence>
<keyword evidence="2" id="KW-0614">Plasmid</keyword>
<gene>
    <name evidence="2" type="ordered locus">Cyan7425_0016</name>
</gene>
<accession>B8HZ85</accession>
<feature type="transmembrane region" description="Helical" evidence="1">
    <location>
        <begin position="12"/>
        <end position="31"/>
    </location>
</feature>
<keyword evidence="1" id="KW-1133">Transmembrane helix</keyword>
<name>B8HZ85_CYAP4</name>
<keyword evidence="1" id="KW-0472">Membrane</keyword>
<keyword evidence="1" id="KW-0812">Transmembrane</keyword>
<evidence type="ECO:0000313" key="2">
    <source>
        <dbReference type="EMBL" id="ACL47733.1"/>
    </source>
</evidence>
<dbReference type="AlphaFoldDB" id="B8HZ85"/>
<sequence length="57" mass="6028">MTTEVLHAKKNLVTPVALTAMASVLASLLMMTSTVQPSPTNSIPEVIPSADRAFMLT</sequence>
<dbReference type="KEGG" id="cyn:Cyan7425_0016"/>
<proteinExistence type="predicted"/>
<dbReference type="HOGENOM" id="CLU_2989095_0_0_3"/>